<dbReference type="Gene3D" id="3.30.565.10">
    <property type="entry name" value="Histidine kinase-like ATPase, C-terminal domain"/>
    <property type="match status" value="1"/>
</dbReference>
<evidence type="ECO:0000256" key="6">
    <source>
        <dbReference type="ARBA" id="ARBA00022741"/>
    </source>
</evidence>
<comment type="subcellular location">
    <subcellularLocation>
        <location evidence="1">Cell membrane</location>
        <topology evidence="1">Multi-pass membrane protein</topology>
    </subcellularLocation>
</comment>
<gene>
    <name evidence="14" type="ORF">OIH86_16990</name>
</gene>
<dbReference type="EMBL" id="JAOYEY010000044">
    <property type="protein sequence ID" value="MCV9887338.1"/>
    <property type="molecule type" value="Genomic_DNA"/>
</dbReference>
<keyword evidence="2" id="KW-1003">Cell membrane</keyword>
<dbReference type="InterPro" id="IPR050640">
    <property type="entry name" value="Bact_2-comp_sensor_kinase"/>
</dbReference>
<dbReference type="SMART" id="SM00387">
    <property type="entry name" value="HATPase_c"/>
    <property type="match status" value="1"/>
</dbReference>
<dbReference type="Proteomes" id="UP001526147">
    <property type="component" value="Unassembled WGS sequence"/>
</dbReference>
<dbReference type="Pfam" id="PF00672">
    <property type="entry name" value="HAMP"/>
    <property type="match status" value="1"/>
</dbReference>
<evidence type="ECO:0000256" key="5">
    <source>
        <dbReference type="ARBA" id="ARBA00022692"/>
    </source>
</evidence>
<keyword evidence="10" id="KW-0902">Two-component regulatory system</keyword>
<evidence type="ECO:0000256" key="4">
    <source>
        <dbReference type="ARBA" id="ARBA00022679"/>
    </source>
</evidence>
<organism evidence="14 15">
    <name type="scientific">Metabacillus halosaccharovorans</name>
    <dbReference type="NCBI Taxonomy" id="930124"/>
    <lineage>
        <taxon>Bacteria</taxon>
        <taxon>Bacillati</taxon>
        <taxon>Bacillota</taxon>
        <taxon>Bacilli</taxon>
        <taxon>Bacillales</taxon>
        <taxon>Bacillaceae</taxon>
        <taxon>Metabacillus</taxon>
    </lineage>
</organism>
<accession>A0ABT3DJV7</accession>
<evidence type="ECO:0000256" key="7">
    <source>
        <dbReference type="ARBA" id="ARBA00022777"/>
    </source>
</evidence>
<dbReference type="PROSITE" id="PS50885">
    <property type="entry name" value="HAMP"/>
    <property type="match status" value="1"/>
</dbReference>
<evidence type="ECO:0000259" key="13">
    <source>
        <dbReference type="PROSITE" id="PS50885"/>
    </source>
</evidence>
<protein>
    <submittedName>
        <fullName evidence="14">Sensor histidine kinase</fullName>
    </submittedName>
</protein>
<evidence type="ECO:0000256" key="3">
    <source>
        <dbReference type="ARBA" id="ARBA00022553"/>
    </source>
</evidence>
<keyword evidence="3" id="KW-0597">Phosphoprotein</keyword>
<comment type="caution">
    <text evidence="14">The sequence shown here is derived from an EMBL/GenBank/DDBJ whole genome shotgun (WGS) entry which is preliminary data.</text>
</comment>
<feature type="domain" description="HAMP" evidence="13">
    <location>
        <begin position="317"/>
        <end position="369"/>
    </location>
</feature>
<keyword evidence="4" id="KW-0808">Transferase</keyword>
<name>A0ABT3DJV7_9BACI</name>
<evidence type="ECO:0000256" key="11">
    <source>
        <dbReference type="ARBA" id="ARBA00023136"/>
    </source>
</evidence>
<evidence type="ECO:0000256" key="9">
    <source>
        <dbReference type="ARBA" id="ARBA00022989"/>
    </source>
</evidence>
<keyword evidence="5 12" id="KW-0812">Transmembrane</keyword>
<dbReference type="InterPro" id="IPR003660">
    <property type="entry name" value="HAMP_dom"/>
</dbReference>
<evidence type="ECO:0000313" key="15">
    <source>
        <dbReference type="Proteomes" id="UP001526147"/>
    </source>
</evidence>
<dbReference type="Gene3D" id="6.10.340.10">
    <property type="match status" value="1"/>
</dbReference>
<keyword evidence="8" id="KW-0067">ATP-binding</keyword>
<reference evidence="14 15" key="1">
    <citation type="submission" date="2022-10" db="EMBL/GenBank/DDBJ databases">
        <title>Draft genome assembly of moderately radiation resistant bacterium Metabacillus halosaccharovorans.</title>
        <authorList>
            <person name="Pal S."/>
            <person name="Gopinathan A."/>
        </authorList>
    </citation>
    <scope>NUCLEOTIDE SEQUENCE [LARGE SCALE GENOMIC DNA]</scope>
    <source>
        <strain evidence="14 15">VITHBRA001</strain>
    </source>
</reference>
<dbReference type="Pfam" id="PF02518">
    <property type="entry name" value="HATPase_c"/>
    <property type="match status" value="1"/>
</dbReference>
<dbReference type="PANTHER" id="PTHR34220">
    <property type="entry name" value="SENSOR HISTIDINE KINASE YPDA"/>
    <property type="match status" value="1"/>
</dbReference>
<dbReference type="SMART" id="SM00304">
    <property type="entry name" value="HAMP"/>
    <property type="match status" value="1"/>
</dbReference>
<proteinExistence type="predicted"/>
<dbReference type="PANTHER" id="PTHR34220:SF11">
    <property type="entry name" value="SENSOR PROTEIN KINASE HPTS"/>
    <property type="match status" value="1"/>
</dbReference>
<keyword evidence="15" id="KW-1185">Reference proteome</keyword>
<dbReference type="CDD" id="cd06225">
    <property type="entry name" value="HAMP"/>
    <property type="match status" value="1"/>
</dbReference>
<evidence type="ECO:0000256" key="2">
    <source>
        <dbReference type="ARBA" id="ARBA00022475"/>
    </source>
</evidence>
<dbReference type="InterPro" id="IPR036890">
    <property type="entry name" value="HATPase_C_sf"/>
</dbReference>
<dbReference type="InterPro" id="IPR003594">
    <property type="entry name" value="HATPase_dom"/>
</dbReference>
<evidence type="ECO:0000256" key="10">
    <source>
        <dbReference type="ARBA" id="ARBA00023012"/>
    </source>
</evidence>
<dbReference type="SUPFAM" id="SSF158472">
    <property type="entry name" value="HAMP domain-like"/>
    <property type="match status" value="1"/>
</dbReference>
<dbReference type="Pfam" id="PF06580">
    <property type="entry name" value="His_kinase"/>
    <property type="match status" value="1"/>
</dbReference>
<keyword evidence="11 12" id="KW-0472">Membrane</keyword>
<keyword evidence="9 12" id="KW-1133">Transmembrane helix</keyword>
<evidence type="ECO:0000256" key="12">
    <source>
        <dbReference type="SAM" id="Phobius"/>
    </source>
</evidence>
<dbReference type="GO" id="GO:0016301">
    <property type="term" value="F:kinase activity"/>
    <property type="evidence" value="ECO:0007669"/>
    <property type="project" value="UniProtKB-KW"/>
</dbReference>
<keyword evidence="7 14" id="KW-0418">Kinase</keyword>
<feature type="transmembrane region" description="Helical" evidence="12">
    <location>
        <begin position="298"/>
        <end position="319"/>
    </location>
</feature>
<dbReference type="SUPFAM" id="SSF55874">
    <property type="entry name" value="ATPase domain of HSP90 chaperone/DNA topoisomerase II/histidine kinase"/>
    <property type="match status" value="1"/>
</dbReference>
<keyword evidence="6" id="KW-0547">Nucleotide-binding</keyword>
<feature type="transmembrane region" description="Helical" evidence="12">
    <location>
        <begin position="17"/>
        <end position="36"/>
    </location>
</feature>
<dbReference type="InterPro" id="IPR010559">
    <property type="entry name" value="Sig_transdc_His_kin_internal"/>
</dbReference>
<dbReference type="RefSeq" id="WP_264143726.1">
    <property type="nucleotide sequence ID" value="NZ_JAOYEY010000044.1"/>
</dbReference>
<evidence type="ECO:0000313" key="14">
    <source>
        <dbReference type="EMBL" id="MCV9887338.1"/>
    </source>
</evidence>
<sequence>MKSLIRLFNNMKIQSKIVVSFMVAVMIPLLMVGIFLTHELRSTALDDAKEQSAANVERVKKRTAEALEKAIYVSDNVTLDHQLERIVNTTYQTTQEVFIAYDSYTKFAEYKETFKEISNIRLYTENTTMLNNWEFIPQSNVEVKPFWYHSAERANGLIGWFYIPDETKNDQEYLSLVRNIKYSNYKTNAVLVINIRNDYLYEILSQEQSPMMVVDENNNIVVSNRKEYIGKKLLSTVESEIPLDGATGSYNGKLDGEDAEVLIDTLLTDDSQNELKFVSVIPNKVILADADRFVKHGLLVMGISLIVALLLITFFTKILSNRIITLNRQIKRVGEGNLDAVIHVQGSDEIGLLSNQINKMVTNIKELIDEVEKVHIEKNILEKRQQEIKLKMMASQINPHFLFNALESIRMKAHIKGEKEIASVVKVLGKLMRKSISVTGEMVPLKHEIDLIKCYLDIQKFRYGDRLDYQLKIDPKSEQLLINPLIIQPLVENAVIHGLENKENDGKVIVEAKVNEHFLTVCVLDNGVGMSEEKLKSIKETLKNVDDNRENRIGLLNVHQRLSLTFGEQSGLQIESHPSTGTEICFVIDIRGNLHV</sequence>
<evidence type="ECO:0000256" key="8">
    <source>
        <dbReference type="ARBA" id="ARBA00022840"/>
    </source>
</evidence>
<evidence type="ECO:0000256" key="1">
    <source>
        <dbReference type="ARBA" id="ARBA00004651"/>
    </source>
</evidence>